<dbReference type="InterPro" id="IPR051749">
    <property type="entry name" value="PINc/VapC_TA_RNase"/>
</dbReference>
<protein>
    <submittedName>
        <fullName evidence="7">PIN domain nuclease</fullName>
    </submittedName>
</protein>
<evidence type="ECO:0000256" key="3">
    <source>
        <dbReference type="ARBA" id="ARBA00022723"/>
    </source>
</evidence>
<comment type="caution">
    <text evidence="7">The sequence shown here is derived from an EMBL/GenBank/DDBJ whole genome shotgun (WGS) entry which is preliminary data.</text>
</comment>
<evidence type="ECO:0000256" key="5">
    <source>
        <dbReference type="ARBA" id="ARBA00022842"/>
    </source>
</evidence>
<keyword evidence="8" id="KW-1185">Reference proteome</keyword>
<evidence type="ECO:0000313" key="7">
    <source>
        <dbReference type="EMBL" id="MCP9765997.1"/>
    </source>
</evidence>
<dbReference type="GO" id="GO:0004540">
    <property type="term" value="F:RNA nuclease activity"/>
    <property type="evidence" value="ECO:0007669"/>
    <property type="project" value="TreeGrafter"/>
</dbReference>
<keyword evidence="2" id="KW-0540">Nuclease</keyword>
<dbReference type="PANTHER" id="PTHR42740">
    <property type="entry name" value="RIBONUCLEASE VAPC3"/>
    <property type="match status" value="1"/>
</dbReference>
<keyword evidence="5" id="KW-0460">Magnesium</keyword>
<gene>
    <name evidence="7" type="ORF">EGI31_23925</name>
</gene>
<keyword evidence="4" id="KW-0378">Hydrolase</keyword>
<dbReference type="PANTHER" id="PTHR42740:SF1">
    <property type="entry name" value="RIBONUCLEASE VAPC3"/>
    <property type="match status" value="1"/>
</dbReference>
<dbReference type="SUPFAM" id="SSF88723">
    <property type="entry name" value="PIN domain-like"/>
    <property type="match status" value="1"/>
</dbReference>
<evidence type="ECO:0000256" key="4">
    <source>
        <dbReference type="ARBA" id="ARBA00022801"/>
    </source>
</evidence>
<evidence type="ECO:0000259" key="6">
    <source>
        <dbReference type="Pfam" id="PF01850"/>
    </source>
</evidence>
<dbReference type="InterPro" id="IPR029060">
    <property type="entry name" value="PIN-like_dom_sf"/>
</dbReference>
<sequence length="134" mass="15592">MENILVDTSVWINYSKGHFNQQTDMLDEYLKFHPFHIWCCPPVIQEFLMGVKTVKEFEFYNLHFSRFMIPEMDWTAISISAAKLYFDLKKKGITIRKSNDCLIAQIAIESNATLVHNDSDFELITTGSELKTFG</sequence>
<evidence type="ECO:0000256" key="1">
    <source>
        <dbReference type="ARBA" id="ARBA00022649"/>
    </source>
</evidence>
<proteinExistence type="predicted"/>
<dbReference type="Gene3D" id="3.40.50.1010">
    <property type="entry name" value="5'-nuclease"/>
    <property type="match status" value="1"/>
</dbReference>
<dbReference type="GO" id="GO:0016787">
    <property type="term" value="F:hydrolase activity"/>
    <property type="evidence" value="ECO:0007669"/>
    <property type="project" value="UniProtKB-KW"/>
</dbReference>
<keyword evidence="3" id="KW-0479">Metal-binding</keyword>
<keyword evidence="1" id="KW-1277">Toxin-antitoxin system</keyword>
<dbReference type="Proteomes" id="UP001204144">
    <property type="component" value="Unassembled WGS sequence"/>
</dbReference>
<dbReference type="EMBL" id="RJUF01000194">
    <property type="protein sequence ID" value="MCP9765997.1"/>
    <property type="molecule type" value="Genomic_DNA"/>
</dbReference>
<reference evidence="7 8" key="1">
    <citation type="submission" date="2018-11" db="EMBL/GenBank/DDBJ databases">
        <title>Novel bacteria species description.</title>
        <authorList>
            <person name="Han J.-H."/>
        </authorList>
    </citation>
    <scope>NUCLEOTIDE SEQUENCE [LARGE SCALE GENOMIC DNA]</scope>
    <source>
        <strain evidence="7 8">KCTC23259</strain>
    </source>
</reference>
<dbReference type="InterPro" id="IPR002716">
    <property type="entry name" value="PIN_dom"/>
</dbReference>
<dbReference type="GO" id="GO:0046872">
    <property type="term" value="F:metal ion binding"/>
    <property type="evidence" value="ECO:0007669"/>
    <property type="project" value="UniProtKB-KW"/>
</dbReference>
<name>A0AAE3KUV3_9BACT</name>
<evidence type="ECO:0000256" key="2">
    <source>
        <dbReference type="ARBA" id="ARBA00022722"/>
    </source>
</evidence>
<dbReference type="AlphaFoldDB" id="A0AAE3KUV3"/>
<feature type="domain" description="PIN" evidence="6">
    <location>
        <begin position="4"/>
        <end position="122"/>
    </location>
</feature>
<organism evidence="7 8">
    <name type="scientific">Lacihabitans soyangensis</name>
    <dbReference type="NCBI Taxonomy" id="869394"/>
    <lineage>
        <taxon>Bacteria</taxon>
        <taxon>Pseudomonadati</taxon>
        <taxon>Bacteroidota</taxon>
        <taxon>Cytophagia</taxon>
        <taxon>Cytophagales</taxon>
        <taxon>Leadbetterellaceae</taxon>
        <taxon>Lacihabitans</taxon>
    </lineage>
</organism>
<accession>A0AAE3KUV3</accession>
<dbReference type="Pfam" id="PF01850">
    <property type="entry name" value="PIN"/>
    <property type="match status" value="1"/>
</dbReference>
<dbReference type="RefSeq" id="WP_255039707.1">
    <property type="nucleotide sequence ID" value="NZ_RJUF01000194.1"/>
</dbReference>
<evidence type="ECO:0000313" key="8">
    <source>
        <dbReference type="Proteomes" id="UP001204144"/>
    </source>
</evidence>